<comment type="caution">
    <text evidence="3">The sequence shown here is derived from an EMBL/GenBank/DDBJ whole genome shotgun (WGS) entry which is preliminary data.</text>
</comment>
<dbReference type="PANTHER" id="PTHR37592:SF1">
    <property type="match status" value="1"/>
</dbReference>
<dbReference type="PANTHER" id="PTHR37592">
    <property type="match status" value="1"/>
</dbReference>
<dbReference type="EMBL" id="JBAHYK010000050">
    <property type="protein sequence ID" value="KAL0579730.1"/>
    <property type="molecule type" value="Genomic_DNA"/>
</dbReference>
<dbReference type="Proteomes" id="UP001465976">
    <property type="component" value="Unassembled WGS sequence"/>
</dbReference>
<name>A0ABR3FW38_9AGAR</name>
<gene>
    <name evidence="3" type="ORF">V5O48_002294</name>
</gene>
<evidence type="ECO:0000313" key="4">
    <source>
        <dbReference type="Proteomes" id="UP001465976"/>
    </source>
</evidence>
<keyword evidence="1" id="KW-0732">Signal</keyword>
<dbReference type="Pfam" id="PF23631">
    <property type="entry name" value="DUF7143"/>
    <property type="match status" value="1"/>
</dbReference>
<sequence length="190" mass="19628">MFVLPVVFLSLAGAALSAPVARQANPCFVTGSVALPKEVSDGLAALSGVTCDNSVQVVPGVPNVSSGGVKFSDIDFQKSNLSPLGFALQTFATPADPATADLALLQNQLNDYLAVEAGARSQQTGTSGIVSQIKSPKFFLQFQMARAKTALGQQLGVADTVEHQLEKVIKNAVGATDAEKAQVQALATQL</sequence>
<accession>A0ABR3FW38</accession>
<organism evidence="3 4">
    <name type="scientific">Marasmius crinis-equi</name>
    <dbReference type="NCBI Taxonomy" id="585013"/>
    <lineage>
        <taxon>Eukaryota</taxon>
        <taxon>Fungi</taxon>
        <taxon>Dikarya</taxon>
        <taxon>Basidiomycota</taxon>
        <taxon>Agaricomycotina</taxon>
        <taxon>Agaricomycetes</taxon>
        <taxon>Agaricomycetidae</taxon>
        <taxon>Agaricales</taxon>
        <taxon>Marasmiineae</taxon>
        <taxon>Marasmiaceae</taxon>
        <taxon>Marasmius</taxon>
    </lineage>
</organism>
<feature type="signal peptide" evidence="1">
    <location>
        <begin position="1"/>
        <end position="17"/>
    </location>
</feature>
<evidence type="ECO:0000313" key="3">
    <source>
        <dbReference type="EMBL" id="KAL0579730.1"/>
    </source>
</evidence>
<evidence type="ECO:0000259" key="2">
    <source>
        <dbReference type="Pfam" id="PF23631"/>
    </source>
</evidence>
<evidence type="ECO:0000256" key="1">
    <source>
        <dbReference type="SAM" id="SignalP"/>
    </source>
</evidence>
<feature type="chain" id="PRO_5047090032" description="DUF7143 domain-containing protein" evidence="1">
    <location>
        <begin position="18"/>
        <end position="190"/>
    </location>
</feature>
<feature type="domain" description="DUF7143" evidence="2">
    <location>
        <begin position="29"/>
        <end position="189"/>
    </location>
</feature>
<proteinExistence type="predicted"/>
<keyword evidence="4" id="KW-1185">Reference proteome</keyword>
<protein>
    <recommendedName>
        <fullName evidence="2">DUF7143 domain-containing protein</fullName>
    </recommendedName>
</protein>
<dbReference type="InterPro" id="IPR055567">
    <property type="entry name" value="DUF7143"/>
</dbReference>
<reference evidence="3 4" key="1">
    <citation type="submission" date="2024-02" db="EMBL/GenBank/DDBJ databases">
        <title>A draft genome for the cacao thread blight pathogen Marasmius crinis-equi.</title>
        <authorList>
            <person name="Cohen S.P."/>
            <person name="Baruah I.K."/>
            <person name="Amoako-Attah I."/>
            <person name="Bukari Y."/>
            <person name="Meinhardt L.W."/>
            <person name="Bailey B.A."/>
        </authorList>
    </citation>
    <scope>NUCLEOTIDE SEQUENCE [LARGE SCALE GENOMIC DNA]</scope>
    <source>
        <strain evidence="3 4">GH-76</strain>
    </source>
</reference>